<name>A0A7M1T6D3_9FLAO</name>
<reference evidence="1 2" key="1">
    <citation type="submission" date="2020-10" db="EMBL/GenBank/DDBJ databases">
        <title>Complete genome of Cruoricapor ignavus strain M1214 isolated from the blood culture of a febrile patient.</title>
        <authorList>
            <person name="Guglielmino C.J.D."/>
        </authorList>
    </citation>
    <scope>NUCLEOTIDE SEQUENCE [LARGE SCALE GENOMIC DNA]</scope>
    <source>
        <strain evidence="1 2">M1214</strain>
    </source>
</reference>
<sequence length="91" mass="9904">MNAQRPLWELTVGEFRELLQEFSQTEPGVKEKEKEYVYGISGLAKLLGCSNGTASKLKASGIFGDAIIQQGRTIIIDADAAISAMRENSGR</sequence>
<dbReference type="Proteomes" id="UP000593605">
    <property type="component" value="Chromosome"/>
</dbReference>
<dbReference type="InterPro" id="IPR024363">
    <property type="entry name" value="DUF3853"/>
</dbReference>
<evidence type="ECO:0000313" key="1">
    <source>
        <dbReference type="EMBL" id="QOR74634.1"/>
    </source>
</evidence>
<dbReference type="Pfam" id="PF12964">
    <property type="entry name" value="DUF3853"/>
    <property type="match status" value="1"/>
</dbReference>
<evidence type="ECO:0000313" key="2">
    <source>
        <dbReference type="Proteomes" id="UP000593605"/>
    </source>
</evidence>
<dbReference type="KEGG" id="civ:IMZ16_04155"/>
<gene>
    <name evidence="1" type="ORF">IMZ16_04155</name>
</gene>
<accession>A0A7M1T6D3</accession>
<dbReference type="EMBL" id="CP063145">
    <property type="protein sequence ID" value="QOR74634.1"/>
    <property type="molecule type" value="Genomic_DNA"/>
</dbReference>
<proteinExistence type="predicted"/>
<organism evidence="1 2">
    <name type="scientific">Cruoricaptor ignavus</name>
    <dbReference type="NCBI Taxonomy" id="1118202"/>
    <lineage>
        <taxon>Bacteria</taxon>
        <taxon>Pseudomonadati</taxon>
        <taxon>Bacteroidota</taxon>
        <taxon>Flavobacteriia</taxon>
        <taxon>Flavobacteriales</taxon>
        <taxon>Weeksellaceae</taxon>
        <taxon>Cruoricaptor</taxon>
    </lineage>
</organism>
<protein>
    <submittedName>
        <fullName evidence="1">DUF3853 family protein</fullName>
    </submittedName>
</protein>
<dbReference type="AlphaFoldDB" id="A0A7M1T6D3"/>
<dbReference type="RefSeq" id="WP_193440616.1">
    <property type="nucleotide sequence ID" value="NZ_CP063145.1"/>
</dbReference>